<dbReference type="Proteomes" id="UP000265520">
    <property type="component" value="Unassembled WGS sequence"/>
</dbReference>
<comment type="caution">
    <text evidence="3">The sequence shown here is derived from an EMBL/GenBank/DDBJ whole genome shotgun (WGS) entry which is preliminary data.</text>
</comment>
<evidence type="ECO:0000256" key="1">
    <source>
        <dbReference type="ARBA" id="ARBA00004413"/>
    </source>
</evidence>
<dbReference type="SMART" id="SM00248">
    <property type="entry name" value="ANK"/>
    <property type="match status" value="5"/>
</dbReference>
<dbReference type="PANTHER" id="PTHR24128">
    <property type="entry name" value="HOMEOBOX PROTEIN WARIAI"/>
    <property type="match status" value="1"/>
</dbReference>
<protein>
    <submittedName>
        <fullName evidence="3">Ankyrin repeat-containing protein</fullName>
    </submittedName>
</protein>
<evidence type="ECO:0000256" key="2">
    <source>
        <dbReference type="PROSITE-ProRule" id="PRU00023"/>
    </source>
</evidence>
<dbReference type="PANTHER" id="PTHR24128:SF87">
    <property type="entry name" value="ANKYRIN REPEAT FAMILY PROTEIN"/>
    <property type="match status" value="1"/>
</dbReference>
<reference evidence="3 4" key="1">
    <citation type="journal article" date="2018" name="Front. Plant Sci.">
        <title>Red Clover (Trifolium pratense) and Zigzag Clover (T. medium) - A Picture of Genomic Similarities and Differences.</title>
        <authorList>
            <person name="Dluhosova J."/>
            <person name="Istvanek J."/>
            <person name="Nedelnik J."/>
            <person name="Repkova J."/>
        </authorList>
    </citation>
    <scope>NUCLEOTIDE SEQUENCE [LARGE SCALE GENOMIC DNA]</scope>
    <source>
        <strain evidence="4">cv. 10/8</strain>
        <tissue evidence="3">Leaf</tissue>
    </source>
</reference>
<organism evidence="3 4">
    <name type="scientific">Trifolium medium</name>
    <dbReference type="NCBI Taxonomy" id="97028"/>
    <lineage>
        <taxon>Eukaryota</taxon>
        <taxon>Viridiplantae</taxon>
        <taxon>Streptophyta</taxon>
        <taxon>Embryophyta</taxon>
        <taxon>Tracheophyta</taxon>
        <taxon>Spermatophyta</taxon>
        <taxon>Magnoliopsida</taxon>
        <taxon>eudicotyledons</taxon>
        <taxon>Gunneridae</taxon>
        <taxon>Pentapetalae</taxon>
        <taxon>rosids</taxon>
        <taxon>fabids</taxon>
        <taxon>Fabales</taxon>
        <taxon>Fabaceae</taxon>
        <taxon>Papilionoideae</taxon>
        <taxon>50 kb inversion clade</taxon>
        <taxon>NPAAA clade</taxon>
        <taxon>Hologalegina</taxon>
        <taxon>IRL clade</taxon>
        <taxon>Trifolieae</taxon>
        <taxon>Trifolium</taxon>
    </lineage>
</organism>
<proteinExistence type="predicted"/>
<dbReference type="InterPro" id="IPR002110">
    <property type="entry name" value="Ankyrin_rpt"/>
</dbReference>
<evidence type="ECO:0000313" key="3">
    <source>
        <dbReference type="EMBL" id="MCH84557.1"/>
    </source>
</evidence>
<keyword evidence="4" id="KW-1185">Reference proteome</keyword>
<dbReference type="SUPFAM" id="SSF48403">
    <property type="entry name" value="Ankyrin repeat"/>
    <property type="match status" value="1"/>
</dbReference>
<accession>A0A392MAN2</accession>
<dbReference type="PROSITE" id="PS50297">
    <property type="entry name" value="ANK_REP_REGION"/>
    <property type="match status" value="1"/>
</dbReference>
<dbReference type="InterPro" id="IPR036770">
    <property type="entry name" value="Ankyrin_rpt-contain_sf"/>
</dbReference>
<sequence length="230" mass="25865">MNTNNGEQQLKAAAQEGDIDLLYTVIQDDPTIFERIDLIPFVETPLHIAASMGHLQFATEIMMLKPSFALKLNQHGYSPIHLAMQNGQKSMVYRLLNINKELVKVQGRECLTPLHFASQIGEVELLADFLFACPESIEYLAVRCETALHIAVKNEQYEALQVLVGWLKTNIQRGAVELEKKILNQKDEAGNTILHISALRSEPQCTLDFNTSAMVRSRGVDRRNTNEGCE</sequence>
<dbReference type="GO" id="GO:0005886">
    <property type="term" value="C:plasma membrane"/>
    <property type="evidence" value="ECO:0007669"/>
    <property type="project" value="UniProtKB-SubCell"/>
</dbReference>
<feature type="repeat" description="ANK" evidence="2">
    <location>
        <begin position="75"/>
        <end position="97"/>
    </location>
</feature>
<dbReference type="PROSITE" id="PS50088">
    <property type="entry name" value="ANK_REPEAT"/>
    <property type="match status" value="1"/>
</dbReference>
<comment type="subcellular location">
    <subcellularLocation>
        <location evidence="1">Cell membrane</location>
        <topology evidence="1">Peripheral membrane protein</topology>
        <orientation evidence="1">Cytoplasmic side</orientation>
    </subcellularLocation>
</comment>
<name>A0A392MAN2_9FABA</name>
<dbReference type="Pfam" id="PF12796">
    <property type="entry name" value="Ank_2"/>
    <property type="match status" value="1"/>
</dbReference>
<keyword evidence="2" id="KW-0040">ANK repeat</keyword>
<dbReference type="Gene3D" id="1.25.40.20">
    <property type="entry name" value="Ankyrin repeat-containing domain"/>
    <property type="match status" value="1"/>
</dbReference>
<evidence type="ECO:0000313" key="4">
    <source>
        <dbReference type="Proteomes" id="UP000265520"/>
    </source>
</evidence>
<dbReference type="AlphaFoldDB" id="A0A392MAN2"/>
<gene>
    <name evidence="3" type="ORF">A2U01_0005389</name>
</gene>
<dbReference type="EMBL" id="LXQA010007007">
    <property type="protein sequence ID" value="MCH84557.1"/>
    <property type="molecule type" value="Genomic_DNA"/>
</dbReference>